<dbReference type="InterPro" id="IPR051783">
    <property type="entry name" value="NAD(P)-dependent_oxidoreduct"/>
</dbReference>
<keyword evidence="3" id="KW-1185">Reference proteome</keyword>
<feature type="domain" description="NAD-dependent epimerase/dehydratase" evidence="1">
    <location>
        <begin position="6"/>
        <end position="207"/>
    </location>
</feature>
<organism evidence="2 3">
    <name type="scientific">Streptomyces erythrochromogenes</name>
    <dbReference type="NCBI Taxonomy" id="285574"/>
    <lineage>
        <taxon>Bacteria</taxon>
        <taxon>Bacillati</taxon>
        <taxon>Actinomycetota</taxon>
        <taxon>Actinomycetes</taxon>
        <taxon>Kitasatosporales</taxon>
        <taxon>Streptomycetaceae</taxon>
        <taxon>Streptomyces</taxon>
    </lineage>
</organism>
<dbReference type="EMBL" id="CP108036">
    <property type="protein sequence ID" value="WUN82708.1"/>
    <property type="molecule type" value="Genomic_DNA"/>
</dbReference>
<gene>
    <name evidence="2" type="ORF">OHA91_31865</name>
</gene>
<evidence type="ECO:0000259" key="1">
    <source>
        <dbReference type="Pfam" id="PF01370"/>
    </source>
</evidence>
<evidence type="ECO:0000313" key="3">
    <source>
        <dbReference type="Proteomes" id="UP001432312"/>
    </source>
</evidence>
<dbReference type="SUPFAM" id="SSF51735">
    <property type="entry name" value="NAD(P)-binding Rossmann-fold domains"/>
    <property type="match status" value="1"/>
</dbReference>
<dbReference type="InterPro" id="IPR001509">
    <property type="entry name" value="Epimerase_deHydtase"/>
</dbReference>
<protein>
    <submittedName>
        <fullName evidence="2">NAD-dependent epimerase/dehydratase family protein</fullName>
    </submittedName>
</protein>
<accession>A0ABZ1QJ56</accession>
<dbReference type="PANTHER" id="PTHR48079">
    <property type="entry name" value="PROTEIN YEEZ"/>
    <property type="match status" value="1"/>
</dbReference>
<sequence>MTGRQVVVTGATGFVGSAVLRHLAERYPQVVPRLVSRTPAPAAGAGAAHRVGADLADPASLRGVCEGADVLLSLASYVGPDAGRCEAVNSAGTEALMAEARRAGVRRIVHLSTCAVYGPGPHRGAEAGELTPAPVSPASVSRLAGEASVLAAGGLVLRAGLVLGRGDRWVVPALADAFRRVPAQWDGGAGLASFVDVDDLARLLAAFALGNGAAAGATGVLHAHHPEPVRNRDLMHALAGHGVLPERPAADWPWSRCLEALAATPGWVSERQFTLLARDHWYRADAAWRLAGIDPGPGPLDRLGRAAPWYRERGAVTPG</sequence>
<proteinExistence type="predicted"/>
<dbReference type="GeneID" id="95500740"/>
<dbReference type="InterPro" id="IPR036291">
    <property type="entry name" value="NAD(P)-bd_dom_sf"/>
</dbReference>
<dbReference type="Pfam" id="PF01370">
    <property type="entry name" value="Epimerase"/>
    <property type="match status" value="1"/>
</dbReference>
<dbReference type="Proteomes" id="UP001432312">
    <property type="component" value="Chromosome"/>
</dbReference>
<dbReference type="RefSeq" id="WP_328740488.1">
    <property type="nucleotide sequence ID" value="NZ_CP108036.1"/>
</dbReference>
<reference evidence="2" key="1">
    <citation type="submission" date="2022-10" db="EMBL/GenBank/DDBJ databases">
        <title>The complete genomes of actinobacterial strains from the NBC collection.</title>
        <authorList>
            <person name="Joergensen T.S."/>
            <person name="Alvarez Arevalo M."/>
            <person name="Sterndorff E.B."/>
            <person name="Faurdal D."/>
            <person name="Vuksanovic O."/>
            <person name="Mourched A.-S."/>
            <person name="Charusanti P."/>
            <person name="Shaw S."/>
            <person name="Blin K."/>
            <person name="Weber T."/>
        </authorList>
    </citation>
    <scope>NUCLEOTIDE SEQUENCE</scope>
    <source>
        <strain evidence="2">NBC_00303</strain>
    </source>
</reference>
<evidence type="ECO:0000313" key="2">
    <source>
        <dbReference type="EMBL" id="WUN82708.1"/>
    </source>
</evidence>
<dbReference type="Gene3D" id="3.40.50.720">
    <property type="entry name" value="NAD(P)-binding Rossmann-like Domain"/>
    <property type="match status" value="1"/>
</dbReference>
<name>A0ABZ1QJ56_9ACTN</name>
<dbReference type="PANTHER" id="PTHR48079:SF6">
    <property type="entry name" value="NAD(P)-BINDING DOMAIN-CONTAINING PROTEIN-RELATED"/>
    <property type="match status" value="1"/>
</dbReference>